<dbReference type="EMBL" id="CAJNYU010002412">
    <property type="protein sequence ID" value="CAF3550311.1"/>
    <property type="molecule type" value="Genomic_DNA"/>
</dbReference>
<dbReference type="Proteomes" id="UP000663869">
    <property type="component" value="Unassembled WGS sequence"/>
</dbReference>
<proteinExistence type="predicted"/>
<evidence type="ECO:0000259" key="2">
    <source>
        <dbReference type="PROSITE" id="PS00022"/>
    </source>
</evidence>
<sequence>MLIDEQITYVSKRACGIKFNIYFLHPNQPKNSSANYSTDIDVFYKTRLTYWPSWHLSMPFQFLPANRIATRLFIPTVKQIESWPMYPICQYKFHLCLQCHIQHNCPYSSDSFCYISSICICPLNKYDPHCYLKHSICSAKNNPYIREETTAFVLHYITAYKSAQHPRTTMFKKIKYNENALALFDTYPFHILTTELFNQSCYLLAVREKFIESEYIQTELVAQQRCYFIDELLNETVRSYPRLHRIKYYPLLYRQHRELKCFYDKNYMCLCDMDRFSNCFAFDHSITYDCQGYNDCENDGQCFQDNTTRPSLSICVCPDCYYGTKCLFSISGFILSLDYILGYHVKPNVSFFQQPLIVKMTVVFTTLMFTVGLTNALLTFCVEKARDVDRGFY</sequence>
<evidence type="ECO:0000256" key="1">
    <source>
        <dbReference type="SAM" id="Phobius"/>
    </source>
</evidence>
<dbReference type="EMBL" id="CAJOBQ010001424">
    <property type="protein sequence ID" value="CAF4486098.1"/>
    <property type="molecule type" value="Genomic_DNA"/>
</dbReference>
<feature type="domain" description="EGF-like" evidence="2">
    <location>
        <begin position="315"/>
        <end position="326"/>
    </location>
</feature>
<keyword evidence="1" id="KW-0812">Transmembrane</keyword>
<dbReference type="Proteomes" id="UP000663862">
    <property type="component" value="Unassembled WGS sequence"/>
</dbReference>
<reference evidence="3" key="1">
    <citation type="submission" date="2021-02" db="EMBL/GenBank/DDBJ databases">
        <authorList>
            <person name="Nowell W R."/>
        </authorList>
    </citation>
    <scope>NUCLEOTIDE SEQUENCE</scope>
</reference>
<evidence type="ECO:0000313" key="3">
    <source>
        <dbReference type="EMBL" id="CAF3550311.1"/>
    </source>
</evidence>
<dbReference type="PROSITE" id="PS00022">
    <property type="entry name" value="EGF_1"/>
    <property type="match status" value="1"/>
</dbReference>
<protein>
    <recommendedName>
        <fullName evidence="2">EGF-like domain-containing protein</fullName>
    </recommendedName>
</protein>
<name>A0A818K2A6_9BILA</name>
<feature type="transmembrane region" description="Helical" evidence="1">
    <location>
        <begin position="357"/>
        <end position="378"/>
    </location>
</feature>
<evidence type="ECO:0000313" key="5">
    <source>
        <dbReference type="Proteomes" id="UP000663869"/>
    </source>
</evidence>
<comment type="caution">
    <text evidence="3">The sequence shown here is derived from an EMBL/GenBank/DDBJ whole genome shotgun (WGS) entry which is preliminary data.</text>
</comment>
<dbReference type="InterPro" id="IPR000742">
    <property type="entry name" value="EGF"/>
</dbReference>
<gene>
    <name evidence="3" type="ORF">FME351_LOCUS19446</name>
    <name evidence="4" type="ORF">TSG867_LOCUS19929</name>
</gene>
<evidence type="ECO:0000313" key="4">
    <source>
        <dbReference type="EMBL" id="CAF4486098.1"/>
    </source>
</evidence>
<accession>A0A818K2A6</accession>
<dbReference type="AlphaFoldDB" id="A0A818K2A6"/>
<keyword evidence="1" id="KW-1133">Transmembrane helix</keyword>
<organism evidence="3 5">
    <name type="scientific">Rotaria socialis</name>
    <dbReference type="NCBI Taxonomy" id="392032"/>
    <lineage>
        <taxon>Eukaryota</taxon>
        <taxon>Metazoa</taxon>
        <taxon>Spiralia</taxon>
        <taxon>Gnathifera</taxon>
        <taxon>Rotifera</taxon>
        <taxon>Eurotatoria</taxon>
        <taxon>Bdelloidea</taxon>
        <taxon>Philodinida</taxon>
        <taxon>Philodinidae</taxon>
        <taxon>Rotaria</taxon>
    </lineage>
</organism>
<keyword evidence="1" id="KW-0472">Membrane</keyword>